<dbReference type="PANTHER" id="PTHR35176:SF6">
    <property type="entry name" value="HEME OXYGENASE HI_0854-RELATED"/>
    <property type="match status" value="1"/>
</dbReference>
<organism evidence="3 4">
    <name type="scientific">Ferrimonas aestuarii</name>
    <dbReference type="NCBI Taxonomy" id="2569539"/>
    <lineage>
        <taxon>Bacteria</taxon>
        <taxon>Pseudomonadati</taxon>
        <taxon>Pseudomonadota</taxon>
        <taxon>Gammaproteobacteria</taxon>
        <taxon>Alteromonadales</taxon>
        <taxon>Ferrimonadaceae</taxon>
        <taxon>Ferrimonas</taxon>
    </lineage>
</organism>
<dbReference type="AlphaFoldDB" id="A0A4U1BKP1"/>
<dbReference type="Gene3D" id="2.30.110.10">
    <property type="entry name" value="Electron Transport, Fmn-binding Protein, Chain A"/>
    <property type="match status" value="1"/>
</dbReference>
<evidence type="ECO:0000259" key="2">
    <source>
        <dbReference type="Pfam" id="PF01243"/>
    </source>
</evidence>
<dbReference type="InterPro" id="IPR011576">
    <property type="entry name" value="Pyridox_Oxase_N"/>
</dbReference>
<dbReference type="InterPro" id="IPR014419">
    <property type="entry name" value="HutZ"/>
</dbReference>
<name>A0A4U1BKP1_9GAMM</name>
<reference evidence="3 4" key="1">
    <citation type="submission" date="2019-04" db="EMBL/GenBank/DDBJ databases">
        <authorList>
            <person name="Hwang J.C."/>
        </authorList>
    </citation>
    <scope>NUCLEOTIDE SEQUENCE [LARGE SCALE GENOMIC DNA]</scope>
    <source>
        <strain evidence="3 4">IMCC35002</strain>
    </source>
</reference>
<dbReference type="RefSeq" id="WP_136864317.1">
    <property type="nucleotide sequence ID" value="NZ_SWCJ01000013.1"/>
</dbReference>
<dbReference type="SUPFAM" id="SSF50475">
    <property type="entry name" value="FMN-binding split barrel"/>
    <property type="match status" value="1"/>
</dbReference>
<feature type="domain" description="Pyridoxamine 5'-phosphate oxidase N-terminal" evidence="2">
    <location>
        <begin position="14"/>
        <end position="145"/>
    </location>
</feature>
<dbReference type="PANTHER" id="PTHR35176">
    <property type="entry name" value="HEME OXYGENASE HI_0854-RELATED"/>
    <property type="match status" value="1"/>
</dbReference>
<dbReference type="GO" id="GO:0070967">
    <property type="term" value="F:coenzyme F420 binding"/>
    <property type="evidence" value="ECO:0007669"/>
    <property type="project" value="TreeGrafter"/>
</dbReference>
<evidence type="ECO:0000256" key="1">
    <source>
        <dbReference type="ARBA" id="ARBA00023002"/>
    </source>
</evidence>
<protein>
    <submittedName>
        <fullName evidence="3">Heme utilization protein HutZ</fullName>
    </submittedName>
</protein>
<sequence length="178" mass="19909">MTDEKQQRLKERLLPEIEEFKQSRQTLLLASTDAVHNPNVSYAPFALANGGFYILISDLAKHGKNLKQQQGLSVMLVQDETEAKSIFARKRLTFEVQAEPISRDNDEFAKGRAALIERFGEMAENLSGLSDFNMYKLTPSRGLFVKGFGQAFQLTGSELTDVNWMTGEGKGHGHRISA</sequence>
<dbReference type="Proteomes" id="UP000305675">
    <property type="component" value="Unassembled WGS sequence"/>
</dbReference>
<dbReference type="GO" id="GO:0005829">
    <property type="term" value="C:cytosol"/>
    <property type="evidence" value="ECO:0007669"/>
    <property type="project" value="TreeGrafter"/>
</dbReference>
<dbReference type="EMBL" id="SWCJ01000013">
    <property type="protein sequence ID" value="TKB53065.1"/>
    <property type="molecule type" value="Genomic_DNA"/>
</dbReference>
<dbReference type="InterPro" id="IPR012349">
    <property type="entry name" value="Split_barrel_FMN-bd"/>
</dbReference>
<dbReference type="PIRSF" id="PIRSF004633">
    <property type="entry name" value="UCP_PLP_oxd"/>
    <property type="match status" value="1"/>
</dbReference>
<gene>
    <name evidence="3" type="primary">hutZ</name>
    <name evidence="3" type="ORF">FCL42_15430</name>
</gene>
<dbReference type="OrthoDB" id="5345368at2"/>
<dbReference type="GO" id="GO:0016627">
    <property type="term" value="F:oxidoreductase activity, acting on the CH-CH group of donors"/>
    <property type="evidence" value="ECO:0007669"/>
    <property type="project" value="TreeGrafter"/>
</dbReference>
<dbReference type="Pfam" id="PF01243">
    <property type="entry name" value="PNPOx_N"/>
    <property type="match status" value="1"/>
</dbReference>
<proteinExistence type="predicted"/>
<keyword evidence="4" id="KW-1185">Reference proteome</keyword>
<keyword evidence="1" id="KW-0560">Oxidoreductase</keyword>
<evidence type="ECO:0000313" key="4">
    <source>
        <dbReference type="Proteomes" id="UP000305675"/>
    </source>
</evidence>
<dbReference type="InterPro" id="IPR052019">
    <property type="entry name" value="F420H2_bilvrd_red/Heme_oxyg"/>
</dbReference>
<evidence type="ECO:0000313" key="3">
    <source>
        <dbReference type="EMBL" id="TKB53065.1"/>
    </source>
</evidence>
<dbReference type="NCBIfam" id="TIGR04110">
    <property type="entry name" value="heme_HutZ"/>
    <property type="match status" value="1"/>
</dbReference>
<accession>A0A4U1BKP1</accession>
<comment type="caution">
    <text evidence="3">The sequence shown here is derived from an EMBL/GenBank/DDBJ whole genome shotgun (WGS) entry which is preliminary data.</text>
</comment>